<feature type="region of interest" description="Disordered" evidence="2">
    <location>
        <begin position="144"/>
        <end position="176"/>
    </location>
</feature>
<feature type="region of interest" description="Disordered" evidence="2">
    <location>
        <begin position="379"/>
        <end position="401"/>
    </location>
</feature>
<evidence type="ECO:0000313" key="3">
    <source>
        <dbReference type="EMBL" id="KAJ6254437.1"/>
    </source>
</evidence>
<gene>
    <name evidence="3" type="ORF">M0813_12395</name>
</gene>
<protein>
    <submittedName>
        <fullName evidence="3">Uncharacterized protein</fullName>
    </submittedName>
</protein>
<keyword evidence="4" id="KW-1185">Reference proteome</keyword>
<keyword evidence="1" id="KW-0175">Coiled coil</keyword>
<reference evidence="3" key="1">
    <citation type="submission" date="2022-08" db="EMBL/GenBank/DDBJ databases">
        <title>Novel sulfate-reducing endosymbionts in the free-living metamonad Anaeramoeba.</title>
        <authorList>
            <person name="Jerlstrom-Hultqvist J."/>
            <person name="Cepicka I."/>
            <person name="Gallot-Lavallee L."/>
            <person name="Salas-Leiva D."/>
            <person name="Curtis B.A."/>
            <person name="Zahonova K."/>
            <person name="Pipaliya S."/>
            <person name="Dacks J."/>
            <person name="Roger A.J."/>
        </authorList>
    </citation>
    <scope>NUCLEOTIDE SEQUENCE</scope>
    <source>
        <strain evidence="3">Schooner1</strain>
    </source>
</reference>
<dbReference type="EMBL" id="JAOAOG010000020">
    <property type="protein sequence ID" value="KAJ6254437.1"/>
    <property type="molecule type" value="Genomic_DNA"/>
</dbReference>
<feature type="compositionally biased region" description="Basic and acidic residues" evidence="2">
    <location>
        <begin position="146"/>
        <end position="176"/>
    </location>
</feature>
<proteinExistence type="predicted"/>
<comment type="caution">
    <text evidence="3">The sequence shown here is derived from an EMBL/GenBank/DDBJ whole genome shotgun (WGS) entry which is preliminary data.</text>
</comment>
<organism evidence="3 4">
    <name type="scientific">Anaeramoeba flamelloides</name>
    <dbReference type="NCBI Taxonomy" id="1746091"/>
    <lineage>
        <taxon>Eukaryota</taxon>
        <taxon>Metamonada</taxon>
        <taxon>Anaeramoebidae</taxon>
        <taxon>Anaeramoeba</taxon>
    </lineage>
</organism>
<dbReference type="Proteomes" id="UP001150062">
    <property type="component" value="Unassembled WGS sequence"/>
</dbReference>
<evidence type="ECO:0000256" key="1">
    <source>
        <dbReference type="SAM" id="Coils"/>
    </source>
</evidence>
<evidence type="ECO:0000313" key="4">
    <source>
        <dbReference type="Proteomes" id="UP001150062"/>
    </source>
</evidence>
<feature type="coiled-coil region" evidence="1">
    <location>
        <begin position="300"/>
        <end position="341"/>
    </location>
</feature>
<accession>A0ABQ8ZC15</accession>
<name>A0ABQ8ZC15_9EUKA</name>
<feature type="region of interest" description="Disordered" evidence="2">
    <location>
        <begin position="349"/>
        <end position="368"/>
    </location>
</feature>
<sequence length="401" mass="47328">MTNSTQSDQSFSKTDNNCEFLDVKLLNENNCLEKLQSVQEEELVCKLLLQDLTRSLALIEKYKNGINYMEEENLKIYKANQQLNEENGILTLFSKRGLKKNENLKAQLNKKEEELKETENLIQKKEQEMDSNCSMIQKKQKKKAKLGKEKQVSKEKKNQTEVRLVESEKQKKTLTESLNEKLDPEQDEELKEIREHLDNLKHQLSLKNKKIEEIKQLNGQISESIISELPEQEIGFNIEILENTKNKIDQTISELEEKEDLEIKLRQRNVKLTNSIVGQMDSQVLKENSDVMFSFKEQEIQETNSLIEEKHEEKLQLQENLNLLKSRNRELEFQIIELESERVLKTSNYSQNYNSSNKHNKQTSRFRFDKRIVGKLAQNRKKISSNYQRSSKNKHNKENYN</sequence>
<evidence type="ECO:0000256" key="2">
    <source>
        <dbReference type="SAM" id="MobiDB-lite"/>
    </source>
</evidence>